<evidence type="ECO:0000313" key="7">
    <source>
        <dbReference type="Proteomes" id="UP000332933"/>
    </source>
</evidence>
<evidence type="ECO:0000259" key="4">
    <source>
        <dbReference type="Pfam" id="PF25390"/>
    </source>
</evidence>
<evidence type="ECO:0000256" key="1">
    <source>
        <dbReference type="ARBA" id="ARBA00022737"/>
    </source>
</evidence>
<dbReference type="InterPro" id="IPR058923">
    <property type="entry name" value="RCC1-like_dom"/>
</dbReference>
<dbReference type="OrthoDB" id="10256179at2759"/>
<dbReference type="EMBL" id="VJMH01000009">
    <property type="protein sequence ID" value="KAF0720564.1"/>
    <property type="molecule type" value="Genomic_DNA"/>
</dbReference>
<protein>
    <submittedName>
        <fullName evidence="6">Aste57867_204 protein</fullName>
    </submittedName>
</protein>
<feature type="repeat" description="RCC1" evidence="2">
    <location>
        <begin position="437"/>
        <end position="490"/>
    </location>
</feature>
<dbReference type="AlphaFoldDB" id="A0A485K2G5"/>
<dbReference type="SUPFAM" id="SSF50985">
    <property type="entry name" value="RCC1/BLIP-II"/>
    <property type="match status" value="2"/>
</dbReference>
<accession>A0A485K2G5</accession>
<evidence type="ECO:0000313" key="6">
    <source>
        <dbReference type="EMBL" id="VFT77430.1"/>
    </source>
</evidence>
<feature type="repeat" description="RCC1" evidence="2">
    <location>
        <begin position="378"/>
        <end position="436"/>
    </location>
</feature>
<evidence type="ECO:0000313" key="5">
    <source>
        <dbReference type="EMBL" id="KAF0720564.1"/>
    </source>
</evidence>
<dbReference type="PANTHER" id="PTHR22870:SF408">
    <property type="entry name" value="OS09G0560450 PROTEIN"/>
    <property type="match status" value="1"/>
</dbReference>
<dbReference type="PROSITE" id="PS00626">
    <property type="entry name" value="RCC1_2"/>
    <property type="match status" value="2"/>
</dbReference>
<dbReference type="PRINTS" id="PR00633">
    <property type="entry name" value="RCCNDNSATION"/>
</dbReference>
<dbReference type="PANTHER" id="PTHR22870">
    <property type="entry name" value="REGULATOR OF CHROMOSOME CONDENSATION"/>
    <property type="match status" value="1"/>
</dbReference>
<sequence>METHVHTQAAPHRERINSRLLQVSANIQASLHDIKSAAAPSSPPKELPKPHGHRQAIYTVKDGGAATDADTPTLVRVSKAKVQAVYGGTIGFYTIALAVECESTVVIHLLIQNDRSRAVRLSTSRLCFTPASYGIPQAVGVQAVDVTRDDISILHRVFSQDERFDQLEMPSVAVSVFVNEATFVWSMGGDAILQELNTNTFARRLPLLIPGMTDDTEHHGHQGHIASSRDVYFSSMACGENFTVAVSSQSCLAFSFGQGTDGEMGNHASFSTKQPVRIDSTIFATPQERPAIVALSCGKHHVAVSTRAGQMFTWGSGRFGQLGHCNYLDLNAPKLVQVDRQDVANNTSHSHHMTMEEGTVVTSVACGGFHTLAITDEQRVLAFGHNKAGQLGLGHRQLRLDNGWRSSVPTRIDALVAHSIHQVAAGVHHSACISTQGELFTWGCGVDGRLGLNSSDTCNLPTLVVALKLLNVVPKIVRCGGRHSALISDVDTLYTWGANDFGQLGVGDTRPRLIPTVVPFPVRSPITDVSLGHFHSAATTGHGEVYTWGYDINGGLGMDIDGTILLEPTHVSALEGFGAVQVQCGWTHTTVLTKRNHPIRRTTLVSNQDGDGGDAASSPSPLKRGGSMRRPSNVRPQSARPAAAKAPLATNATRQAQPPTPASSSSNPMVAPDMLPASLDTFRKRMDHVRPQSAHPRRQPTPPDPTHNNLVQPTIPHPFLRRNQRRPQTARPARDLPTKATNKSKTSVRDAARQLVHHVIQLAMDRMRAKHISRRRPRPRSALHQRVFTRPAPVLPATTPRKGPLVVMDAADKQLLMASSETSTTHVPTTGDKWASFVTDCCVAPPPTKGKRGRPVRLVRPKSALPRTDRRPPMALTLELERDKKRTWTEGTMESVLKDKQRRPPRIWLR</sequence>
<feature type="domain" description="RCC1-like" evidence="4">
    <location>
        <begin position="228"/>
        <end position="518"/>
    </location>
</feature>
<name>A0A485K2G5_9STRA</name>
<gene>
    <name evidence="6" type="primary">Aste57867_204</name>
    <name evidence="5" type="ORF">As57867_000204</name>
    <name evidence="6" type="ORF">ASTE57867_204</name>
</gene>
<dbReference type="InterPro" id="IPR009091">
    <property type="entry name" value="RCC1/BLIP-II"/>
</dbReference>
<organism evidence="6 7">
    <name type="scientific">Aphanomyces stellatus</name>
    <dbReference type="NCBI Taxonomy" id="120398"/>
    <lineage>
        <taxon>Eukaryota</taxon>
        <taxon>Sar</taxon>
        <taxon>Stramenopiles</taxon>
        <taxon>Oomycota</taxon>
        <taxon>Saprolegniomycetes</taxon>
        <taxon>Saprolegniales</taxon>
        <taxon>Verrucalvaceae</taxon>
        <taxon>Aphanomyces</taxon>
    </lineage>
</organism>
<reference evidence="5" key="2">
    <citation type="submission" date="2019-06" db="EMBL/GenBank/DDBJ databases">
        <title>Genomics analysis of Aphanomyces spp. identifies a new class of oomycete effector associated with host adaptation.</title>
        <authorList>
            <person name="Gaulin E."/>
        </authorList>
    </citation>
    <scope>NUCLEOTIDE SEQUENCE</scope>
    <source>
        <strain evidence="5">CBS 578.67</strain>
    </source>
</reference>
<dbReference type="Gene3D" id="2.130.10.30">
    <property type="entry name" value="Regulator of chromosome condensation 1/beta-lactamase-inhibitor protein II"/>
    <property type="match status" value="2"/>
</dbReference>
<keyword evidence="7" id="KW-1185">Reference proteome</keyword>
<dbReference type="Proteomes" id="UP000332933">
    <property type="component" value="Unassembled WGS sequence"/>
</dbReference>
<dbReference type="InterPro" id="IPR051210">
    <property type="entry name" value="Ub_ligase/GEF_domain"/>
</dbReference>
<feature type="region of interest" description="Disordered" evidence="3">
    <location>
        <begin position="598"/>
        <end position="674"/>
    </location>
</feature>
<feature type="repeat" description="RCC1" evidence="2">
    <location>
        <begin position="309"/>
        <end position="377"/>
    </location>
</feature>
<feature type="repeat" description="RCC1" evidence="2">
    <location>
        <begin position="251"/>
        <end position="308"/>
    </location>
</feature>
<feature type="repeat" description="RCC1" evidence="2">
    <location>
        <begin position="491"/>
        <end position="542"/>
    </location>
</feature>
<dbReference type="PROSITE" id="PS50012">
    <property type="entry name" value="RCC1_3"/>
    <property type="match status" value="6"/>
</dbReference>
<feature type="compositionally biased region" description="Low complexity" evidence="3">
    <location>
        <begin position="639"/>
        <end position="654"/>
    </location>
</feature>
<evidence type="ECO:0000256" key="2">
    <source>
        <dbReference type="PROSITE-ProRule" id="PRU00235"/>
    </source>
</evidence>
<feature type="region of interest" description="Disordered" evidence="3">
    <location>
        <begin position="886"/>
        <end position="910"/>
    </location>
</feature>
<keyword evidence="1" id="KW-0677">Repeat</keyword>
<reference evidence="6 7" key="1">
    <citation type="submission" date="2019-03" db="EMBL/GenBank/DDBJ databases">
        <authorList>
            <person name="Gaulin E."/>
            <person name="Dumas B."/>
        </authorList>
    </citation>
    <scope>NUCLEOTIDE SEQUENCE [LARGE SCALE GENOMIC DNA]</scope>
    <source>
        <strain evidence="6">CBS 568.67</strain>
    </source>
</reference>
<dbReference type="Pfam" id="PF00415">
    <property type="entry name" value="RCC1"/>
    <property type="match status" value="1"/>
</dbReference>
<evidence type="ECO:0000256" key="3">
    <source>
        <dbReference type="SAM" id="MobiDB-lite"/>
    </source>
</evidence>
<dbReference type="Pfam" id="PF25390">
    <property type="entry name" value="WD40_RLD"/>
    <property type="match status" value="1"/>
</dbReference>
<dbReference type="InterPro" id="IPR000408">
    <property type="entry name" value="Reg_chr_condens"/>
</dbReference>
<proteinExistence type="predicted"/>
<feature type="compositionally biased region" description="Basic residues" evidence="3">
    <location>
        <begin position="900"/>
        <end position="910"/>
    </location>
</feature>
<dbReference type="EMBL" id="CAADRA010000009">
    <property type="protein sequence ID" value="VFT77430.1"/>
    <property type="molecule type" value="Genomic_DNA"/>
</dbReference>
<feature type="repeat" description="RCC1" evidence="2">
    <location>
        <begin position="543"/>
        <end position="595"/>
    </location>
</feature>
<feature type="region of interest" description="Disordered" evidence="3">
    <location>
        <begin position="688"/>
        <end position="749"/>
    </location>
</feature>